<name>A0ABP0ATV0_9PEZI</name>
<feature type="domain" description="CHCH" evidence="8">
    <location>
        <begin position="63"/>
        <end position="93"/>
    </location>
</feature>
<sequence>MASQDPSKASPKEGAASTVDTLSTTAASDKDKRAVDDVWTPKVRRKFETKSKSEYLDPCQEAAARSIRCLHRNGGDRALCQDYFQAYRECKKQWQEKRLEDKRKARRESVGSWFG</sequence>
<proteinExistence type="inferred from homology"/>
<keyword evidence="10" id="KW-1185">Reference proteome</keyword>
<dbReference type="PANTHER" id="PTHR46811">
    <property type="entry name" value="COILED-COIL-HELIX-COILED-COIL-HELIX DOMAIN-CONTAINING PROTEIN 7"/>
    <property type="match status" value="1"/>
</dbReference>
<comment type="function">
    <text evidence="1">Required for the assembly of cytochrome c oxidase.</text>
</comment>
<accession>A0ABP0ATV0</accession>
<dbReference type="PANTHER" id="PTHR46811:SF1">
    <property type="entry name" value="COILED-COIL-HELIX-COILED-COIL-HELIX DOMAIN-CONTAINING PROTEIN 7"/>
    <property type="match status" value="1"/>
</dbReference>
<evidence type="ECO:0000256" key="1">
    <source>
        <dbReference type="ARBA" id="ARBA00003875"/>
    </source>
</evidence>
<gene>
    <name evidence="9" type="ORF">SBRCBS47491_000853</name>
</gene>
<feature type="region of interest" description="Disordered" evidence="7">
    <location>
        <begin position="1"/>
        <end position="33"/>
    </location>
</feature>
<dbReference type="EMBL" id="CAWUHC010000005">
    <property type="protein sequence ID" value="CAK7210668.1"/>
    <property type="molecule type" value="Genomic_DNA"/>
</dbReference>
<keyword evidence="3" id="KW-0496">Mitochondrion</keyword>
<evidence type="ECO:0000256" key="7">
    <source>
        <dbReference type="SAM" id="MobiDB-lite"/>
    </source>
</evidence>
<dbReference type="InterPro" id="IPR010625">
    <property type="entry name" value="CHCH"/>
</dbReference>
<evidence type="ECO:0000256" key="3">
    <source>
        <dbReference type="ARBA" id="ARBA00023128"/>
    </source>
</evidence>
<dbReference type="InterPro" id="IPR051040">
    <property type="entry name" value="COX23"/>
</dbReference>
<evidence type="ECO:0000256" key="2">
    <source>
        <dbReference type="ARBA" id="ARBA00004569"/>
    </source>
</evidence>
<evidence type="ECO:0000313" key="9">
    <source>
        <dbReference type="EMBL" id="CAK7210668.1"/>
    </source>
</evidence>
<dbReference type="InterPro" id="IPR009069">
    <property type="entry name" value="Cys_alpha_HP_mot_SF"/>
</dbReference>
<dbReference type="SUPFAM" id="SSF47072">
    <property type="entry name" value="Cysteine alpha-hairpin motif"/>
    <property type="match status" value="1"/>
</dbReference>
<evidence type="ECO:0000259" key="8">
    <source>
        <dbReference type="Pfam" id="PF06747"/>
    </source>
</evidence>
<dbReference type="Proteomes" id="UP001642406">
    <property type="component" value="Unassembled WGS sequence"/>
</dbReference>
<protein>
    <recommendedName>
        <fullName evidence="6">Cytochrome c oxidase-assembly factor COX23, mitochondrial</fullName>
    </recommendedName>
</protein>
<dbReference type="Pfam" id="PF06747">
    <property type="entry name" value="CHCH"/>
    <property type="match status" value="1"/>
</dbReference>
<evidence type="ECO:0000256" key="4">
    <source>
        <dbReference type="ARBA" id="ARBA00023157"/>
    </source>
</evidence>
<evidence type="ECO:0000256" key="6">
    <source>
        <dbReference type="ARBA" id="ARBA00041104"/>
    </source>
</evidence>
<organism evidence="9 10">
    <name type="scientific">Sporothrix bragantina</name>
    <dbReference type="NCBI Taxonomy" id="671064"/>
    <lineage>
        <taxon>Eukaryota</taxon>
        <taxon>Fungi</taxon>
        <taxon>Dikarya</taxon>
        <taxon>Ascomycota</taxon>
        <taxon>Pezizomycotina</taxon>
        <taxon>Sordariomycetes</taxon>
        <taxon>Sordariomycetidae</taxon>
        <taxon>Ophiostomatales</taxon>
        <taxon>Ophiostomataceae</taxon>
        <taxon>Sporothrix</taxon>
    </lineage>
</organism>
<keyword evidence="4" id="KW-1015">Disulfide bond</keyword>
<dbReference type="Gene3D" id="1.10.287.1130">
    <property type="entry name" value="CytochromE C oxidase copper chaperone"/>
    <property type="match status" value="1"/>
</dbReference>
<evidence type="ECO:0000256" key="5">
    <source>
        <dbReference type="ARBA" id="ARBA00038264"/>
    </source>
</evidence>
<comment type="caution">
    <text evidence="9">The sequence shown here is derived from an EMBL/GenBank/DDBJ whole genome shotgun (WGS) entry which is preliminary data.</text>
</comment>
<evidence type="ECO:0000313" key="10">
    <source>
        <dbReference type="Proteomes" id="UP001642406"/>
    </source>
</evidence>
<dbReference type="PROSITE" id="PS51808">
    <property type="entry name" value="CHCH"/>
    <property type="match status" value="1"/>
</dbReference>
<comment type="subcellular location">
    <subcellularLocation>
        <location evidence="2">Mitochondrion intermembrane space</location>
    </subcellularLocation>
</comment>
<feature type="compositionally biased region" description="Polar residues" evidence="7">
    <location>
        <begin position="18"/>
        <end position="27"/>
    </location>
</feature>
<reference evidence="9 10" key="1">
    <citation type="submission" date="2024-01" db="EMBL/GenBank/DDBJ databases">
        <authorList>
            <person name="Allen C."/>
            <person name="Tagirdzhanova G."/>
        </authorList>
    </citation>
    <scope>NUCLEOTIDE SEQUENCE [LARGE SCALE GENOMIC DNA]</scope>
</reference>
<comment type="similarity">
    <text evidence="5">Belongs to the COX23 family.</text>
</comment>